<dbReference type="InterPro" id="IPR003661">
    <property type="entry name" value="HisK_dim/P_dom"/>
</dbReference>
<dbReference type="Proteomes" id="UP000002191">
    <property type="component" value="Chromosome"/>
</dbReference>
<dbReference type="InterPro" id="IPR052162">
    <property type="entry name" value="Sensor_kinase/Photoreceptor"/>
</dbReference>
<reference evidence="11" key="1">
    <citation type="submission" date="2010-12" db="EMBL/GenBank/DDBJ databases">
        <title>Complete sequence of Desulfovibrio aespoeensis Aspo-2.</title>
        <authorList>
            <consortium name="US DOE Joint Genome Institute"/>
            <person name="Lucas S."/>
            <person name="Copeland A."/>
            <person name="Lapidus A."/>
            <person name="Cheng J.-F."/>
            <person name="Goodwin L."/>
            <person name="Pitluck S."/>
            <person name="Chertkov O."/>
            <person name="Misra M."/>
            <person name="Detter J.C."/>
            <person name="Han C."/>
            <person name="Tapia R."/>
            <person name="Land M."/>
            <person name="Hauser L."/>
            <person name="Kyrpides N."/>
            <person name="Ivanova N."/>
            <person name="Ovchinnikova G."/>
            <person name="Pedersen K."/>
            <person name="Jagevall S."/>
            <person name="Hazen T."/>
            <person name="Woyke T."/>
        </authorList>
    </citation>
    <scope>NUCLEOTIDE SEQUENCE [LARGE SCALE GENOMIC DNA]</scope>
    <source>
        <strain evidence="11">ATCC 700646 / DSM 10631 / Aspo-2</strain>
    </source>
</reference>
<keyword evidence="3" id="KW-0597">Phosphoprotein</keyword>
<dbReference type="KEGG" id="das:Daes_2894"/>
<evidence type="ECO:0000313" key="11">
    <source>
        <dbReference type="Proteomes" id="UP000002191"/>
    </source>
</evidence>
<keyword evidence="5" id="KW-0418">Kinase</keyword>
<dbReference type="InterPro" id="IPR036097">
    <property type="entry name" value="HisK_dim/P_sf"/>
</dbReference>
<evidence type="ECO:0000256" key="4">
    <source>
        <dbReference type="ARBA" id="ARBA00022679"/>
    </source>
</evidence>
<dbReference type="AlphaFoldDB" id="E6VY75"/>
<reference evidence="10 11" key="2">
    <citation type="journal article" date="2014" name="Genome Announc.">
        <title>Complete Genome Sequence of the Subsurface, Mesophilic Sulfate-Reducing Bacterium Desulfovibrio aespoeensis Aspo-2.</title>
        <authorList>
            <person name="Pedersen K."/>
            <person name="Bengtsson A."/>
            <person name="Edlund J."/>
            <person name="Rabe L."/>
            <person name="Hazen T."/>
            <person name="Chakraborty R."/>
            <person name="Goodwin L."/>
            <person name="Shapiro N."/>
        </authorList>
    </citation>
    <scope>NUCLEOTIDE SEQUENCE [LARGE SCALE GENOMIC DNA]</scope>
    <source>
        <strain evidence="11">ATCC 700646 / DSM 10631 / Aspo-2</strain>
    </source>
</reference>
<dbReference type="CDD" id="cd00130">
    <property type="entry name" value="PAS"/>
    <property type="match status" value="2"/>
</dbReference>
<dbReference type="SUPFAM" id="SSF55874">
    <property type="entry name" value="ATPase domain of HSP90 chaperone/DNA topoisomerase II/histidine kinase"/>
    <property type="match status" value="1"/>
</dbReference>
<keyword evidence="11" id="KW-1185">Reference proteome</keyword>
<dbReference type="eggNOG" id="COG2205">
    <property type="taxonomic scope" value="Bacteria"/>
</dbReference>
<evidence type="ECO:0000256" key="3">
    <source>
        <dbReference type="ARBA" id="ARBA00022553"/>
    </source>
</evidence>
<organism evidence="10 11">
    <name type="scientific">Pseudodesulfovibrio aespoeensis (strain ATCC 700646 / DSM 10631 / Aspo-2)</name>
    <name type="common">Desulfovibrio aespoeensis</name>
    <dbReference type="NCBI Taxonomy" id="643562"/>
    <lineage>
        <taxon>Bacteria</taxon>
        <taxon>Pseudomonadati</taxon>
        <taxon>Thermodesulfobacteriota</taxon>
        <taxon>Desulfovibrionia</taxon>
        <taxon>Desulfovibrionales</taxon>
        <taxon>Desulfovibrionaceae</taxon>
    </lineage>
</organism>
<evidence type="ECO:0000259" key="9">
    <source>
        <dbReference type="PROSITE" id="PS50113"/>
    </source>
</evidence>
<dbReference type="Pfam" id="PF02518">
    <property type="entry name" value="HATPase_c"/>
    <property type="match status" value="1"/>
</dbReference>
<evidence type="ECO:0000259" key="7">
    <source>
        <dbReference type="PROSITE" id="PS50109"/>
    </source>
</evidence>
<dbReference type="SUPFAM" id="SSF47384">
    <property type="entry name" value="Homodimeric domain of signal transducing histidine kinase"/>
    <property type="match status" value="1"/>
</dbReference>
<dbReference type="Gene3D" id="3.30.565.10">
    <property type="entry name" value="Histidine kinase-like ATPase, C-terminal domain"/>
    <property type="match status" value="1"/>
</dbReference>
<evidence type="ECO:0000259" key="8">
    <source>
        <dbReference type="PROSITE" id="PS50112"/>
    </source>
</evidence>
<dbReference type="eggNOG" id="COG2202">
    <property type="taxonomic scope" value="Bacteria"/>
</dbReference>
<evidence type="ECO:0000256" key="6">
    <source>
        <dbReference type="SAM" id="Phobius"/>
    </source>
</evidence>
<dbReference type="InterPro" id="IPR004358">
    <property type="entry name" value="Sig_transdc_His_kin-like_C"/>
</dbReference>
<dbReference type="Pfam" id="PF00512">
    <property type="entry name" value="HisKA"/>
    <property type="match status" value="1"/>
</dbReference>
<dbReference type="PROSITE" id="PS50112">
    <property type="entry name" value="PAS"/>
    <property type="match status" value="1"/>
</dbReference>
<dbReference type="InterPro" id="IPR005467">
    <property type="entry name" value="His_kinase_dom"/>
</dbReference>
<dbReference type="SUPFAM" id="SSF55785">
    <property type="entry name" value="PYP-like sensor domain (PAS domain)"/>
    <property type="match status" value="2"/>
</dbReference>
<dbReference type="CDD" id="cd00075">
    <property type="entry name" value="HATPase"/>
    <property type="match status" value="1"/>
</dbReference>
<dbReference type="InterPro" id="IPR000700">
    <property type="entry name" value="PAS-assoc_C"/>
</dbReference>
<dbReference type="SMART" id="SM00086">
    <property type="entry name" value="PAC"/>
    <property type="match status" value="2"/>
</dbReference>
<sequence length="594" mass="66323">MFLIVLCSTLLQFAAGFFAFKLIVDAGKKWAWTLLSAGIFTMAFRRAYSLVGVYLGHEVPSLSYEVIGLIISILVFGGVLLIGPLIRAMRHVAEKLAESEERYRTVAEFTFDWEYWLAPDGSFVFVSPACERITGYTCQEFMDDPALFADLVHPDHKEEFLKRTATFDALRKPASFDLRIIDRQGLEHWVAHSSLPVFSKKGVFLGTRGSIRNIDPRKQLEEELRSSRAVYESMVQNARCLVLRLDRDGAVTFANRYAEEHFERRGPTLIGLPITELLAPKDTSGPDMAENNALLSELGRTIAAGERLDFECESVGLAGNHFWAEWVNSPVADVHGEAREFVCVGIDVTRRKALSKLKEDVTRIVRHDLKSPLSGIIGIPRIIRQADNITPRQAEMLQAVEDAGTMMLALINQSLEMYKLETGTYEFRFEEFDLPALLREVIRNTQMGRERPVPVTLTLDGRDIDDQQPVLLHAERPLIYTMLGNLIKNAVEASEDKPVSVDIGMDRDCRISISNAGLVPLSIQPRFFEKYATEGKRGGTGLGTYSARLVAEKHGGSIAMCSAPDTGTTVSVRIPREQPDSATARLRHSENQSG</sequence>
<dbReference type="InterPro" id="IPR013656">
    <property type="entry name" value="PAS_4"/>
</dbReference>
<dbReference type="Gene3D" id="1.10.287.130">
    <property type="match status" value="1"/>
</dbReference>
<name>E6VY75_PSEA9</name>
<accession>E6VY75</accession>
<dbReference type="InterPro" id="IPR000014">
    <property type="entry name" value="PAS"/>
</dbReference>
<dbReference type="PANTHER" id="PTHR43304">
    <property type="entry name" value="PHYTOCHROME-LIKE PROTEIN CPH1"/>
    <property type="match status" value="1"/>
</dbReference>
<dbReference type="InterPro" id="IPR036890">
    <property type="entry name" value="HATPase_C_sf"/>
</dbReference>
<feature type="domain" description="PAC" evidence="9">
    <location>
        <begin position="174"/>
        <end position="226"/>
    </location>
</feature>
<dbReference type="Pfam" id="PF08448">
    <property type="entry name" value="PAS_4"/>
    <property type="match status" value="1"/>
</dbReference>
<feature type="transmembrane region" description="Helical" evidence="6">
    <location>
        <begin position="66"/>
        <end position="86"/>
    </location>
</feature>
<dbReference type="PRINTS" id="PR00344">
    <property type="entry name" value="BCTRLSENSOR"/>
</dbReference>
<keyword evidence="6" id="KW-0812">Transmembrane</keyword>
<dbReference type="Gene3D" id="3.30.450.20">
    <property type="entry name" value="PAS domain"/>
    <property type="match status" value="2"/>
</dbReference>
<feature type="domain" description="Histidine kinase" evidence="7">
    <location>
        <begin position="364"/>
        <end position="578"/>
    </location>
</feature>
<dbReference type="CDD" id="cd00082">
    <property type="entry name" value="HisKA"/>
    <property type="match status" value="1"/>
</dbReference>
<dbReference type="InterPro" id="IPR003594">
    <property type="entry name" value="HATPase_dom"/>
</dbReference>
<dbReference type="PANTHER" id="PTHR43304:SF1">
    <property type="entry name" value="PAC DOMAIN-CONTAINING PROTEIN"/>
    <property type="match status" value="1"/>
</dbReference>
<dbReference type="RefSeq" id="WP_013515792.1">
    <property type="nucleotide sequence ID" value="NC_014844.1"/>
</dbReference>
<dbReference type="SMART" id="SM00387">
    <property type="entry name" value="HATPase_c"/>
    <property type="match status" value="1"/>
</dbReference>
<keyword evidence="6" id="KW-1133">Transmembrane helix</keyword>
<keyword evidence="4" id="KW-0808">Transferase</keyword>
<evidence type="ECO:0000313" key="10">
    <source>
        <dbReference type="EMBL" id="ADU63889.1"/>
    </source>
</evidence>
<dbReference type="InterPro" id="IPR001610">
    <property type="entry name" value="PAC"/>
</dbReference>
<dbReference type="NCBIfam" id="TIGR00229">
    <property type="entry name" value="sensory_box"/>
    <property type="match status" value="2"/>
</dbReference>
<dbReference type="Pfam" id="PF08447">
    <property type="entry name" value="PAS_3"/>
    <property type="match status" value="1"/>
</dbReference>
<dbReference type="STRING" id="643562.Daes_2894"/>
<dbReference type="PROSITE" id="PS50113">
    <property type="entry name" value="PAC"/>
    <property type="match status" value="2"/>
</dbReference>
<dbReference type="EC" id="2.7.13.3" evidence="2"/>
<dbReference type="InterPro" id="IPR035965">
    <property type="entry name" value="PAS-like_dom_sf"/>
</dbReference>
<dbReference type="PROSITE" id="PS50109">
    <property type="entry name" value="HIS_KIN"/>
    <property type="match status" value="1"/>
</dbReference>
<evidence type="ECO:0000256" key="2">
    <source>
        <dbReference type="ARBA" id="ARBA00012438"/>
    </source>
</evidence>
<dbReference type="GO" id="GO:0000155">
    <property type="term" value="F:phosphorelay sensor kinase activity"/>
    <property type="evidence" value="ECO:0007669"/>
    <property type="project" value="InterPro"/>
</dbReference>
<keyword evidence="6" id="KW-0472">Membrane</keyword>
<protein>
    <recommendedName>
        <fullName evidence="2">histidine kinase</fullName>
        <ecNumber evidence="2">2.7.13.3</ecNumber>
    </recommendedName>
</protein>
<proteinExistence type="predicted"/>
<dbReference type="EMBL" id="CP002431">
    <property type="protein sequence ID" value="ADU63889.1"/>
    <property type="molecule type" value="Genomic_DNA"/>
</dbReference>
<comment type="catalytic activity">
    <reaction evidence="1">
        <text>ATP + protein L-histidine = ADP + protein N-phospho-L-histidine.</text>
        <dbReference type="EC" id="2.7.13.3"/>
    </reaction>
</comment>
<feature type="domain" description="PAS" evidence="8">
    <location>
        <begin position="99"/>
        <end position="173"/>
    </location>
</feature>
<evidence type="ECO:0000256" key="1">
    <source>
        <dbReference type="ARBA" id="ARBA00000085"/>
    </source>
</evidence>
<dbReference type="SMART" id="SM00388">
    <property type="entry name" value="HisKA"/>
    <property type="match status" value="1"/>
</dbReference>
<dbReference type="InterPro" id="IPR013655">
    <property type="entry name" value="PAS_fold_3"/>
</dbReference>
<feature type="transmembrane region" description="Helical" evidence="6">
    <location>
        <begin position="29"/>
        <end position="45"/>
    </location>
</feature>
<gene>
    <name evidence="10" type="ordered locus">Daes_2894</name>
</gene>
<feature type="domain" description="PAC" evidence="9">
    <location>
        <begin position="308"/>
        <end position="360"/>
    </location>
</feature>
<evidence type="ECO:0000256" key="5">
    <source>
        <dbReference type="ARBA" id="ARBA00022777"/>
    </source>
</evidence>
<dbReference type="SMART" id="SM00091">
    <property type="entry name" value="PAS"/>
    <property type="match status" value="2"/>
</dbReference>
<dbReference type="HOGENOM" id="CLU_000445_114_71_7"/>